<dbReference type="Proteomes" id="UP001153331">
    <property type="component" value="Unassembled WGS sequence"/>
</dbReference>
<accession>A0ACC2INC0</accession>
<keyword evidence="2" id="KW-1185">Reference proteome</keyword>
<evidence type="ECO:0000313" key="2">
    <source>
        <dbReference type="Proteomes" id="UP001153331"/>
    </source>
</evidence>
<dbReference type="EMBL" id="JAPHNI010000083">
    <property type="protein sequence ID" value="KAJ8116692.1"/>
    <property type="molecule type" value="Genomic_DNA"/>
</dbReference>
<gene>
    <name evidence="1" type="ORF">OPT61_g1942</name>
</gene>
<organism evidence="1 2">
    <name type="scientific">Boeremia exigua</name>
    <dbReference type="NCBI Taxonomy" id="749465"/>
    <lineage>
        <taxon>Eukaryota</taxon>
        <taxon>Fungi</taxon>
        <taxon>Dikarya</taxon>
        <taxon>Ascomycota</taxon>
        <taxon>Pezizomycotina</taxon>
        <taxon>Dothideomycetes</taxon>
        <taxon>Pleosporomycetidae</taxon>
        <taxon>Pleosporales</taxon>
        <taxon>Pleosporineae</taxon>
        <taxon>Didymellaceae</taxon>
        <taxon>Boeremia</taxon>
    </lineage>
</organism>
<protein>
    <submittedName>
        <fullName evidence="1">Uncharacterized protein</fullName>
    </submittedName>
</protein>
<reference evidence="1" key="1">
    <citation type="submission" date="2022-11" db="EMBL/GenBank/DDBJ databases">
        <title>Genome Sequence of Boeremia exigua.</title>
        <authorList>
            <person name="Buettner E."/>
        </authorList>
    </citation>
    <scope>NUCLEOTIDE SEQUENCE</scope>
    <source>
        <strain evidence="1">CU02</strain>
    </source>
</reference>
<sequence length="494" mass="56149">MSTQLSIRLTARQSTRTERSWLSGKPQHRDKVQLRCWGTCSIKRQPAVFEERLAPVSDAKAQKRWIQERAGRQRTIHGDTMRGIRRQAIKQATATMESKPMPRYSDLNHDFSECRHVALKLYIESNFVGGEKDNELNVYKRIEESSKDHPGRHAVRSLLDSFDVNGPNGRHRCLVHPPLWESILDLDIVTPKQLNGRTIYLSRGLSTPKDFGAPILCDLGSAVRLDDGVECREDIQPNIYRAPEIILDVPWTCSVDIWNVGCMTYRGRAHLAEMIALLGPPPPGLLAQANLRSRFFSVTGEFCAGNPYQNQHRLRTGKCASREKTKIAFYSSCERCYSGNQRSEALLRSWQKMNGYSSTLHEVGNNVMTLACSMSQKYENPEIMLYIVHEDVDVHAITVGGRKSWNAEHSNSCSTTPEAKAVATPEPLVNHRVAPGLHKLDVIIGFLRFESTYAKDVRWNLLHVQESGKLPLRIKYADFRLQIYAFWYSRAADL</sequence>
<name>A0ACC2INC0_9PLEO</name>
<comment type="caution">
    <text evidence="1">The sequence shown here is derived from an EMBL/GenBank/DDBJ whole genome shotgun (WGS) entry which is preliminary data.</text>
</comment>
<evidence type="ECO:0000313" key="1">
    <source>
        <dbReference type="EMBL" id="KAJ8116692.1"/>
    </source>
</evidence>
<proteinExistence type="predicted"/>